<organism evidence="3 4">
    <name type="scientific">Anaerospora hongkongensis</name>
    <dbReference type="NCBI Taxonomy" id="244830"/>
    <lineage>
        <taxon>Bacteria</taxon>
        <taxon>Bacillati</taxon>
        <taxon>Bacillota</taxon>
        <taxon>Negativicutes</taxon>
        <taxon>Selenomonadales</taxon>
        <taxon>Sporomusaceae</taxon>
        <taxon>Anaerospora</taxon>
    </lineage>
</organism>
<dbReference type="PANTHER" id="PTHR30501">
    <property type="entry name" value="UPF0597 PROTEIN YHAM"/>
    <property type="match status" value="1"/>
</dbReference>
<evidence type="ECO:0000313" key="3">
    <source>
        <dbReference type="EMBL" id="TCL38093.1"/>
    </source>
</evidence>
<dbReference type="PANTHER" id="PTHR30501:SF2">
    <property type="entry name" value="UPF0597 PROTEIN YHAM"/>
    <property type="match status" value="1"/>
</dbReference>
<dbReference type="Proteomes" id="UP000295063">
    <property type="component" value="Unassembled WGS sequence"/>
</dbReference>
<evidence type="ECO:0000259" key="2">
    <source>
        <dbReference type="Pfam" id="PF03313"/>
    </source>
</evidence>
<dbReference type="HAMAP" id="MF_01845">
    <property type="entry name" value="UPF0597"/>
    <property type="match status" value="1"/>
</dbReference>
<proteinExistence type="inferred from homology"/>
<sequence length="434" mass="45301">MDSRLLITLLKAEVIPAMGCTEPGAVALAAAQAGKVLNKPVDSIEIVVNANIYKNGMAVGIPGTGSTGLEIAAALGAIKQQPEQRLSVLAAVSPEELAGARQLLSEGRVRITVDDDKSNLWICALVKTGVDWSRVIIADHHTNIISIERNGEVLFSKLTDSARETVDNRQILRGDITIAGLIAAVEQIPSQELAFLLDGVEMNLAAARLGSTRQLGMGIGNVFAEMQAQGIVADDIINYAKRLTAAAADVRMSGETVPIMSSAGSGNHGITVILPVYAVAERMNCSRERLSQAIAISHLVTIYIKIHTGSLSALCGCAVAAATGASAAITWLLGEDIVKIEAAMKNVIANLTGMICDGGKVGCALKLSTAAAAAVESALLAQRQIIVPSTNGIIASTIEETIRNLGKISNPGMIETDKVILRVMLAKGEQQTAS</sequence>
<dbReference type="GO" id="GO:0080146">
    <property type="term" value="F:L-cysteine desulfhydrase activity"/>
    <property type="evidence" value="ECO:0007669"/>
    <property type="project" value="TreeGrafter"/>
</dbReference>
<dbReference type="Pfam" id="PF03313">
    <property type="entry name" value="SDH_alpha"/>
    <property type="match status" value="1"/>
</dbReference>
<dbReference type="OrthoDB" id="41906at2"/>
<reference evidence="3 4" key="1">
    <citation type="submission" date="2019-03" db="EMBL/GenBank/DDBJ databases">
        <title>Genomic Encyclopedia of Type Strains, Phase IV (KMG-IV): sequencing the most valuable type-strain genomes for metagenomic binning, comparative biology and taxonomic classification.</title>
        <authorList>
            <person name="Goeker M."/>
        </authorList>
    </citation>
    <scope>NUCLEOTIDE SEQUENCE [LARGE SCALE GENOMIC DNA]</scope>
    <source>
        <strain evidence="3 4">DSM 15969</strain>
    </source>
</reference>
<dbReference type="InterPro" id="IPR005130">
    <property type="entry name" value="Ser_deHydtase-like_asu"/>
</dbReference>
<dbReference type="EMBL" id="SLUI01000004">
    <property type="protein sequence ID" value="TCL38093.1"/>
    <property type="molecule type" value="Genomic_DNA"/>
</dbReference>
<dbReference type="InterPro" id="IPR021144">
    <property type="entry name" value="UPF0597"/>
</dbReference>
<dbReference type="PIRSF" id="PIRSF006054">
    <property type="entry name" value="UCP006054"/>
    <property type="match status" value="1"/>
</dbReference>
<accession>A0A4R1PYR4</accession>
<feature type="domain" description="Serine dehydratase-like alpha subunit" evidence="2">
    <location>
        <begin position="85"/>
        <end position="421"/>
    </location>
</feature>
<dbReference type="RefSeq" id="WP_132077545.1">
    <property type="nucleotide sequence ID" value="NZ_SLUI01000004.1"/>
</dbReference>
<name>A0A4R1PYR4_9FIRM</name>
<evidence type="ECO:0000313" key="4">
    <source>
        <dbReference type="Proteomes" id="UP000295063"/>
    </source>
</evidence>
<comment type="similarity">
    <text evidence="1">Belongs to the UPF0597 family.</text>
</comment>
<evidence type="ECO:0000256" key="1">
    <source>
        <dbReference type="HAMAP-Rule" id="MF_01845"/>
    </source>
</evidence>
<keyword evidence="4" id="KW-1185">Reference proteome</keyword>
<dbReference type="GO" id="GO:0019450">
    <property type="term" value="P:L-cysteine catabolic process to pyruvate"/>
    <property type="evidence" value="ECO:0007669"/>
    <property type="project" value="TreeGrafter"/>
</dbReference>
<dbReference type="AlphaFoldDB" id="A0A4R1PYR4"/>
<comment type="caution">
    <text evidence="3">The sequence shown here is derived from an EMBL/GenBank/DDBJ whole genome shotgun (WGS) entry which is preliminary data.</text>
</comment>
<protein>
    <recommendedName>
        <fullName evidence="1">UPF0597 protein EV210_10459</fullName>
    </recommendedName>
</protein>
<gene>
    <name evidence="3" type="ORF">EV210_10459</name>
</gene>